<protein>
    <submittedName>
        <fullName evidence="1">Nad-dependent epimerase dehydratase</fullName>
    </submittedName>
</protein>
<proteinExistence type="predicted"/>
<organism evidence="1 2">
    <name type="scientific">Colletotrichum truncatum</name>
    <name type="common">Anthracnose fungus</name>
    <name type="synonym">Colletotrichum capsici</name>
    <dbReference type="NCBI Taxonomy" id="5467"/>
    <lineage>
        <taxon>Eukaryota</taxon>
        <taxon>Fungi</taxon>
        <taxon>Dikarya</taxon>
        <taxon>Ascomycota</taxon>
        <taxon>Pezizomycotina</taxon>
        <taxon>Sordariomycetes</taxon>
        <taxon>Hypocreomycetidae</taxon>
        <taxon>Glomerellales</taxon>
        <taxon>Glomerellaceae</taxon>
        <taxon>Colletotrichum</taxon>
        <taxon>Colletotrichum truncatum species complex</taxon>
    </lineage>
</organism>
<sequence length="238" mass="26000">MHIFIIGATGRNGALILAECLSREHTVTALVRDPSSVVPQQQQQHPNLTLVRGTPLSPADVRKAMSTPPGAPPDAVIVALNIRRQSESPFAAIHPDTPPTLTHDAVSNVLQVLKEDHHHHSPGPRKVVINSMQGSGVSNASLNLPFRVLFQHTSMKYTVSDHDAVDALVRGKEGEGVNWVLVRPPMLTEGESLPVKVYDDDGKGVRWLPRITRKSVATFMVDAAEKPDWDRRAPVITN</sequence>
<dbReference type="EMBL" id="VUJX02000002">
    <property type="protein sequence ID" value="KAL0941281.1"/>
    <property type="molecule type" value="Genomic_DNA"/>
</dbReference>
<evidence type="ECO:0000313" key="2">
    <source>
        <dbReference type="Proteomes" id="UP000805649"/>
    </source>
</evidence>
<name>A0ACC3ZB44_COLTU</name>
<keyword evidence="2" id="KW-1185">Reference proteome</keyword>
<evidence type="ECO:0000313" key="1">
    <source>
        <dbReference type="EMBL" id="KAL0941281.1"/>
    </source>
</evidence>
<accession>A0ACC3ZB44</accession>
<gene>
    <name evidence="1" type="ORF">CTRU02_204044</name>
</gene>
<reference evidence="1 2" key="1">
    <citation type="journal article" date="2020" name="Phytopathology">
        <title>Genome Sequence Resources of Colletotrichum truncatum, C. plurivorum, C. musicola, and C. sojae: Four Species Pathogenic to Soybean (Glycine max).</title>
        <authorList>
            <person name="Rogerio F."/>
            <person name="Boufleur T.R."/>
            <person name="Ciampi-Guillardi M."/>
            <person name="Sukno S.A."/>
            <person name="Thon M.R."/>
            <person name="Massola Junior N.S."/>
            <person name="Baroncelli R."/>
        </authorList>
    </citation>
    <scope>NUCLEOTIDE SEQUENCE [LARGE SCALE GENOMIC DNA]</scope>
    <source>
        <strain evidence="1 2">CMES1059</strain>
    </source>
</reference>
<dbReference type="Proteomes" id="UP000805649">
    <property type="component" value="Unassembled WGS sequence"/>
</dbReference>
<comment type="caution">
    <text evidence="1">The sequence shown here is derived from an EMBL/GenBank/DDBJ whole genome shotgun (WGS) entry which is preliminary data.</text>
</comment>